<feature type="compositionally biased region" description="Polar residues" evidence="1">
    <location>
        <begin position="35"/>
        <end position="50"/>
    </location>
</feature>
<dbReference type="OrthoDB" id="5242387at2759"/>
<dbReference type="AlphaFoldDB" id="A0A423WM17"/>
<comment type="caution">
    <text evidence="2">The sequence shown here is derived from an EMBL/GenBank/DDBJ whole genome shotgun (WGS) entry which is preliminary data.</text>
</comment>
<organism evidence="2 3">
    <name type="scientific">Cytospora schulzeri</name>
    <dbReference type="NCBI Taxonomy" id="448051"/>
    <lineage>
        <taxon>Eukaryota</taxon>
        <taxon>Fungi</taxon>
        <taxon>Dikarya</taxon>
        <taxon>Ascomycota</taxon>
        <taxon>Pezizomycotina</taxon>
        <taxon>Sordariomycetes</taxon>
        <taxon>Sordariomycetidae</taxon>
        <taxon>Diaporthales</taxon>
        <taxon>Cytosporaceae</taxon>
        <taxon>Cytospora</taxon>
    </lineage>
</organism>
<feature type="compositionally biased region" description="Low complexity" evidence="1">
    <location>
        <begin position="568"/>
        <end position="577"/>
    </location>
</feature>
<proteinExistence type="predicted"/>
<keyword evidence="3" id="KW-1185">Reference proteome</keyword>
<protein>
    <submittedName>
        <fullName evidence="2">Uncharacterized protein</fullName>
    </submittedName>
</protein>
<evidence type="ECO:0000313" key="3">
    <source>
        <dbReference type="Proteomes" id="UP000283895"/>
    </source>
</evidence>
<reference evidence="2 3" key="1">
    <citation type="submission" date="2015-09" db="EMBL/GenBank/DDBJ databases">
        <title>Host preference determinants of Valsa canker pathogens revealed by comparative genomics.</title>
        <authorList>
            <person name="Yin Z."/>
            <person name="Huang L."/>
        </authorList>
    </citation>
    <scope>NUCLEOTIDE SEQUENCE [LARGE SCALE GENOMIC DNA]</scope>
    <source>
        <strain evidence="2 3">03-1</strain>
    </source>
</reference>
<gene>
    <name evidence="2" type="ORF">VMCG_04979</name>
</gene>
<sequence length="615" mass="68402">MARRKRKTVQNDSDSDWYKPPRKDKRRATKVARGTSPNSAYKLRSASQVNPPERYRGDDAPDATQPAFSHELAGSTAEYGISIDDDDNGYNVDSTTLAMEDINLGREAGSHPNKQDNDVTFQQEDGESSAGPTIAHLRRKTPNEDTLGYLYTADPNIVDNTKFHPPSDQYSYHDEHNPDFSLEVDDEATNDEQFELERRKVAYVDWSSLSDGVKFAVIHDLVQDYGFTGATQVLSLSVDEIISFKKLYRAEKAKRDAFAARVADEIHDATKRAPNQSARPFPRDDSSNAPPRPALQLVTDSLGRKEVQTGRRFLKFMGLNKYADTFNKWYGSSKKFHEMPEVLDIDLDFAEESHYRYPGFDINFPSAETEPVLHNENVQRSRSPLTVPPSPGMPDPMAAVHWPPIIDKDVNPDGMELAKRAFRNIRDPLNPSEGPENMHGPQRDWDAPGLGLGLVVFDPEERIRLQTAEELRLKMNPGGVAINGNDEERAFNMDTAGFRLATVEDLAPPLEFANDPNDFVPYDSDAAALYIAEDWPAVAFEKVVESDFLHDFTFDPPVPNSGNAIEQPDGPARGAADAANIAPQAQAASDLMPRSPAPTADHTEHPFQPARSAPA</sequence>
<feature type="region of interest" description="Disordered" evidence="1">
    <location>
        <begin position="585"/>
        <end position="615"/>
    </location>
</feature>
<feature type="region of interest" description="Disordered" evidence="1">
    <location>
        <begin position="106"/>
        <end position="135"/>
    </location>
</feature>
<feature type="region of interest" description="Disordered" evidence="1">
    <location>
        <begin position="558"/>
        <end position="577"/>
    </location>
</feature>
<dbReference type="Proteomes" id="UP000283895">
    <property type="component" value="Unassembled WGS sequence"/>
</dbReference>
<feature type="region of interest" description="Disordered" evidence="1">
    <location>
        <begin position="1"/>
        <end position="73"/>
    </location>
</feature>
<evidence type="ECO:0000256" key="1">
    <source>
        <dbReference type="SAM" id="MobiDB-lite"/>
    </source>
</evidence>
<dbReference type="EMBL" id="LKEA01000014">
    <property type="protein sequence ID" value="ROW04468.1"/>
    <property type="molecule type" value="Genomic_DNA"/>
</dbReference>
<evidence type="ECO:0000313" key="2">
    <source>
        <dbReference type="EMBL" id="ROW04468.1"/>
    </source>
</evidence>
<accession>A0A423WM17</accession>
<name>A0A423WM17_9PEZI</name>
<feature type="region of interest" description="Disordered" evidence="1">
    <location>
        <begin position="269"/>
        <end position="294"/>
    </location>
</feature>